<sequence>MIKMPDDLRATAHLVDYEPLTLDEDHLSALSKKWESAATYFRNQADWPKSQPGTVWDPQSSWVRGHDRPLDAFVDFYENYPRKHCYSVAAQAPPVAGALNNIAGIVVSHKRAAYQALEAARNDLSRGGHLFGPKYLKVFGAHLYLPGVEGAYEEDVDADFATVDALREQLRQLNQRTQDSIDAQVKIIEQAGAALDRVADNAAQATTVLPDGPQTVSSGAPSTYEHWVEHGR</sequence>
<organism evidence="3 4">
    <name type="scientific">Actinoallomurus bryophytorum</name>
    <dbReference type="NCBI Taxonomy" id="1490222"/>
    <lineage>
        <taxon>Bacteria</taxon>
        <taxon>Bacillati</taxon>
        <taxon>Actinomycetota</taxon>
        <taxon>Actinomycetes</taxon>
        <taxon>Streptosporangiales</taxon>
        <taxon>Thermomonosporaceae</taxon>
        <taxon>Actinoallomurus</taxon>
    </lineage>
</organism>
<gene>
    <name evidence="3" type="ORF">FB559_4132</name>
</gene>
<evidence type="ECO:0000313" key="3">
    <source>
        <dbReference type="EMBL" id="TQL98506.1"/>
    </source>
</evidence>
<dbReference type="AlphaFoldDB" id="A0A543CN24"/>
<dbReference type="RefSeq" id="WP_246121777.1">
    <property type="nucleotide sequence ID" value="NZ_VFOZ01000001.1"/>
</dbReference>
<keyword evidence="4" id="KW-1185">Reference proteome</keyword>
<evidence type="ECO:0000313" key="4">
    <source>
        <dbReference type="Proteomes" id="UP000316096"/>
    </source>
</evidence>
<name>A0A543CN24_9ACTN</name>
<comment type="caution">
    <text evidence="3">The sequence shown here is derived from an EMBL/GenBank/DDBJ whole genome shotgun (WGS) entry which is preliminary data.</text>
</comment>
<feature type="coiled-coil region" evidence="1">
    <location>
        <begin position="156"/>
        <end position="183"/>
    </location>
</feature>
<evidence type="ECO:0000256" key="2">
    <source>
        <dbReference type="SAM" id="MobiDB-lite"/>
    </source>
</evidence>
<accession>A0A543CN24</accession>
<feature type="region of interest" description="Disordered" evidence="2">
    <location>
        <begin position="211"/>
        <end position="232"/>
    </location>
</feature>
<evidence type="ECO:0000256" key="1">
    <source>
        <dbReference type="SAM" id="Coils"/>
    </source>
</evidence>
<protein>
    <submittedName>
        <fullName evidence="3">Uncharacterized protein</fullName>
    </submittedName>
</protein>
<dbReference type="EMBL" id="VFOZ01000001">
    <property type="protein sequence ID" value="TQL98506.1"/>
    <property type="molecule type" value="Genomic_DNA"/>
</dbReference>
<reference evidence="3 4" key="1">
    <citation type="submission" date="2019-06" db="EMBL/GenBank/DDBJ databases">
        <title>Sequencing the genomes of 1000 actinobacteria strains.</title>
        <authorList>
            <person name="Klenk H.-P."/>
        </authorList>
    </citation>
    <scope>NUCLEOTIDE SEQUENCE [LARGE SCALE GENOMIC DNA]</scope>
    <source>
        <strain evidence="3 4">DSM 102200</strain>
    </source>
</reference>
<proteinExistence type="predicted"/>
<keyword evidence="1" id="KW-0175">Coiled coil</keyword>
<dbReference type="Proteomes" id="UP000316096">
    <property type="component" value="Unassembled WGS sequence"/>
</dbReference>